<evidence type="ECO:0000256" key="18">
    <source>
        <dbReference type="ARBA" id="ARBA00082489"/>
    </source>
</evidence>
<dbReference type="InterPro" id="IPR019428">
    <property type="entry name" value="7TM_GPCR_serpentine_rcpt_Str"/>
</dbReference>
<evidence type="ECO:0000256" key="13">
    <source>
        <dbReference type="ARBA" id="ARBA00054965"/>
    </source>
</evidence>
<evidence type="ECO:0000256" key="12">
    <source>
        <dbReference type="ARBA" id="ARBA00023273"/>
    </source>
</evidence>
<evidence type="ECO:0000256" key="15">
    <source>
        <dbReference type="ARBA" id="ARBA00064300"/>
    </source>
</evidence>
<dbReference type="PANTHER" id="PTHR22943">
    <property type="entry name" value="7-TRANSMEMBRANE DOMAIN RECEPTOR C.ELEGANS"/>
    <property type="match status" value="1"/>
</dbReference>
<evidence type="ECO:0000256" key="17">
    <source>
        <dbReference type="ARBA" id="ARBA00078653"/>
    </source>
</evidence>
<dbReference type="OrthoDB" id="5789643at2759"/>
<dbReference type="AlphaFoldDB" id="G0N497"/>
<evidence type="ECO:0000256" key="7">
    <source>
        <dbReference type="ARBA" id="ARBA00022989"/>
    </source>
</evidence>
<dbReference type="GO" id="GO:0038022">
    <property type="term" value="F:G protein-coupled olfactory receptor activity"/>
    <property type="evidence" value="ECO:0007669"/>
    <property type="project" value="TreeGrafter"/>
</dbReference>
<dbReference type="OMA" id="GCMWFMI"/>
<evidence type="ECO:0000256" key="6">
    <source>
        <dbReference type="ARBA" id="ARBA00022725"/>
    </source>
</evidence>
<evidence type="ECO:0000256" key="11">
    <source>
        <dbReference type="ARBA" id="ARBA00023180"/>
    </source>
</evidence>
<organism evidence="21">
    <name type="scientific">Caenorhabditis brenneri</name>
    <name type="common">Nematode worm</name>
    <dbReference type="NCBI Taxonomy" id="135651"/>
    <lineage>
        <taxon>Eukaryota</taxon>
        <taxon>Metazoa</taxon>
        <taxon>Ecdysozoa</taxon>
        <taxon>Nematoda</taxon>
        <taxon>Chromadorea</taxon>
        <taxon>Rhabditida</taxon>
        <taxon>Rhabditina</taxon>
        <taxon>Rhabditomorpha</taxon>
        <taxon>Rhabditoidea</taxon>
        <taxon>Rhabditidae</taxon>
        <taxon>Peloderinae</taxon>
        <taxon>Caenorhabditis</taxon>
    </lineage>
</organism>
<evidence type="ECO:0000256" key="14">
    <source>
        <dbReference type="ARBA" id="ARBA00061678"/>
    </source>
</evidence>
<accession>G0N497</accession>
<feature type="transmembrane region" description="Helical" evidence="19">
    <location>
        <begin position="92"/>
        <end position="116"/>
    </location>
</feature>
<dbReference type="GO" id="GO:0006935">
    <property type="term" value="P:chemotaxis"/>
    <property type="evidence" value="ECO:0007669"/>
    <property type="project" value="UniProtKB-KW"/>
</dbReference>
<keyword evidence="2" id="KW-1003">Cell membrane</keyword>
<dbReference type="GO" id="GO:0042048">
    <property type="term" value="P:olfactory behavior"/>
    <property type="evidence" value="ECO:0007669"/>
    <property type="project" value="TreeGrafter"/>
</dbReference>
<sequence length="345" mass="39996">MLLTFENWKLFLRSIEYSGAFFAIFFNAILMVLIVCCSPKHFGMYKYLMAYISVFEVIFAILDCIIEPNLFTHGPVFIVFRQFSDSYFGRNAGFYLIAVCCGNFGLLIALFGVHFIYRYGAIDIQFRVKYLMGKKLIALFLMPVVFSIWWTLIIVFLYRPDDESDKIMREPLLIGFETQIENVSYIFVQFYSRGKDNQLHPNWVIFGGMGCMWFMISLSLFCVFYFGIRCYSKILKNLKHSKWSAYCVKTVQQELFNALAMQTLIPLVLMYIPVGTLFLFPMLNIEVGFISSSVMATIAIYPAVDPLPTMFIVKNYRYALLNFCRKPPIVERSVELQNQPAAPIS</sequence>
<evidence type="ECO:0000256" key="19">
    <source>
        <dbReference type="SAM" id="Phobius"/>
    </source>
</evidence>
<keyword evidence="5 19" id="KW-0812">Transmembrane</keyword>
<dbReference type="PANTHER" id="PTHR22943:SF109">
    <property type="entry name" value="SEVEN TM RECEPTOR"/>
    <property type="match status" value="1"/>
</dbReference>
<feature type="transmembrane region" description="Helical" evidence="19">
    <location>
        <begin position="49"/>
        <end position="72"/>
    </location>
</feature>
<evidence type="ECO:0000256" key="9">
    <source>
        <dbReference type="ARBA" id="ARBA00023136"/>
    </source>
</evidence>
<evidence type="ECO:0000256" key="2">
    <source>
        <dbReference type="ARBA" id="ARBA00022475"/>
    </source>
</evidence>
<reference evidence="21" key="1">
    <citation type="submission" date="2011-07" db="EMBL/GenBank/DDBJ databases">
        <authorList>
            <consortium name="Caenorhabditis brenneri Sequencing and Analysis Consortium"/>
            <person name="Wilson R.K."/>
        </authorList>
    </citation>
    <scope>NUCLEOTIDE SEQUENCE [LARGE SCALE GENOMIC DNA]</scope>
    <source>
        <strain evidence="21">PB2801</strain>
    </source>
</reference>
<proteinExistence type="inferred from homology"/>
<keyword evidence="9 19" id="KW-0472">Membrane</keyword>
<keyword evidence="7 19" id="KW-1133">Transmembrane helix</keyword>
<dbReference type="Pfam" id="PF10326">
    <property type="entry name" value="7TM_GPCR_Str"/>
    <property type="match status" value="1"/>
</dbReference>
<comment type="function">
    <text evidence="13">An odorant receptor which affects chemotaxis to the volatile odorant diacetyl. Specifies AWA neuronal cell fate via the odr-7 pathway.</text>
</comment>
<comment type="similarity">
    <text evidence="14">Belongs to the nematode receptor-like protein str family.</text>
</comment>
<evidence type="ECO:0000313" key="21">
    <source>
        <dbReference type="Proteomes" id="UP000008068"/>
    </source>
</evidence>
<dbReference type="Proteomes" id="UP000008068">
    <property type="component" value="Unassembled WGS sequence"/>
</dbReference>
<dbReference type="InParanoid" id="G0N497"/>
<keyword evidence="10" id="KW-0675">Receptor</keyword>
<feature type="transmembrane region" description="Helical" evidence="19">
    <location>
        <begin position="203"/>
        <end position="228"/>
    </location>
</feature>
<keyword evidence="3" id="KW-0145">Chemotaxis</keyword>
<dbReference type="eggNOG" id="ENOG502TGNZ">
    <property type="taxonomic scope" value="Eukaryota"/>
</dbReference>
<feature type="transmembrane region" description="Helical" evidence="19">
    <location>
        <begin position="136"/>
        <end position="158"/>
    </location>
</feature>
<protein>
    <recommendedName>
        <fullName evidence="16">Serpentine receptor class r-10</fullName>
    </recommendedName>
    <alternativeName>
        <fullName evidence="17">Odorant response abnormal protein 10</fullName>
    </alternativeName>
    <alternativeName>
        <fullName evidence="18">Olfactory receptor 10</fullName>
    </alternativeName>
</protein>
<feature type="transmembrane region" description="Helical" evidence="19">
    <location>
        <begin position="259"/>
        <end position="281"/>
    </location>
</feature>
<gene>
    <name evidence="20" type="ORF">CAEBREN_25734</name>
</gene>
<evidence type="ECO:0000256" key="8">
    <source>
        <dbReference type="ARBA" id="ARBA00023069"/>
    </source>
</evidence>
<evidence type="ECO:0000256" key="3">
    <source>
        <dbReference type="ARBA" id="ARBA00022500"/>
    </source>
</evidence>
<dbReference type="SUPFAM" id="SSF81321">
    <property type="entry name" value="Family A G protein-coupled receptor-like"/>
    <property type="match status" value="1"/>
</dbReference>
<evidence type="ECO:0000256" key="16">
    <source>
        <dbReference type="ARBA" id="ARBA00067967"/>
    </source>
</evidence>
<comment type="subcellular location">
    <subcellularLocation>
        <location evidence="1">Cell projection</location>
        <location evidence="1">Cilium membrane</location>
        <topology evidence="1">Multi-pass membrane protein</topology>
    </subcellularLocation>
</comment>
<feature type="transmembrane region" description="Helical" evidence="19">
    <location>
        <begin position="20"/>
        <end position="37"/>
    </location>
</feature>
<dbReference type="HOGENOM" id="CLU_036335_2_0_1"/>
<keyword evidence="4" id="KW-0716">Sensory transduction</keyword>
<dbReference type="EMBL" id="GL379837">
    <property type="protein sequence ID" value="EGT52552.1"/>
    <property type="molecule type" value="Genomic_DNA"/>
</dbReference>
<dbReference type="FunFam" id="1.20.1070.10:FF:000128">
    <property type="entry name" value="Seven TM Receptor"/>
    <property type="match status" value="1"/>
</dbReference>
<keyword evidence="12" id="KW-0966">Cell projection</keyword>
<evidence type="ECO:0000256" key="4">
    <source>
        <dbReference type="ARBA" id="ARBA00022606"/>
    </source>
</evidence>
<comment type="subunit">
    <text evidence="15">Interacts with odr-4.</text>
</comment>
<keyword evidence="11" id="KW-0325">Glycoprotein</keyword>
<name>G0N497_CAEBE</name>
<evidence type="ECO:0000256" key="10">
    <source>
        <dbReference type="ARBA" id="ARBA00023170"/>
    </source>
</evidence>
<dbReference type="GO" id="GO:0060170">
    <property type="term" value="C:ciliary membrane"/>
    <property type="evidence" value="ECO:0007669"/>
    <property type="project" value="UniProtKB-SubCell"/>
</dbReference>
<keyword evidence="8" id="KW-0969">Cilium</keyword>
<evidence type="ECO:0000313" key="20">
    <source>
        <dbReference type="EMBL" id="EGT52552.1"/>
    </source>
</evidence>
<feature type="transmembrane region" description="Helical" evidence="19">
    <location>
        <begin position="287"/>
        <end position="304"/>
    </location>
</feature>
<evidence type="ECO:0000256" key="1">
    <source>
        <dbReference type="ARBA" id="ARBA00004272"/>
    </source>
</evidence>
<keyword evidence="21" id="KW-1185">Reference proteome</keyword>
<evidence type="ECO:0000256" key="5">
    <source>
        <dbReference type="ARBA" id="ARBA00022692"/>
    </source>
</evidence>
<keyword evidence="6" id="KW-0552">Olfaction</keyword>